<keyword evidence="6 8" id="KW-0472">Membrane</keyword>
<dbReference type="Gene3D" id="1.20.1080.10">
    <property type="entry name" value="Glycerol uptake facilitator protein"/>
    <property type="match status" value="1"/>
</dbReference>
<name>A0ABW5DAX7_9BACT</name>
<evidence type="ECO:0000256" key="7">
    <source>
        <dbReference type="RuleBase" id="RU000477"/>
    </source>
</evidence>
<feature type="transmembrane region" description="Helical" evidence="8">
    <location>
        <begin position="6"/>
        <end position="27"/>
    </location>
</feature>
<feature type="transmembrane region" description="Helical" evidence="8">
    <location>
        <begin position="232"/>
        <end position="254"/>
    </location>
</feature>
<dbReference type="InterPro" id="IPR022357">
    <property type="entry name" value="MIP_CS"/>
</dbReference>
<keyword evidence="5 8" id="KW-1133">Transmembrane helix</keyword>
<accession>A0ABW5DAX7</accession>
<keyword evidence="4 7" id="KW-0812">Transmembrane</keyword>
<evidence type="ECO:0000256" key="2">
    <source>
        <dbReference type="ARBA" id="ARBA00006175"/>
    </source>
</evidence>
<dbReference type="Pfam" id="PF00230">
    <property type="entry name" value="MIP"/>
    <property type="match status" value="1"/>
</dbReference>
<dbReference type="InterPro" id="IPR000425">
    <property type="entry name" value="MIP"/>
</dbReference>
<keyword evidence="3 7" id="KW-0813">Transport</keyword>
<dbReference type="Proteomes" id="UP001597375">
    <property type="component" value="Unassembled WGS sequence"/>
</dbReference>
<feature type="transmembrane region" description="Helical" evidence="8">
    <location>
        <begin position="39"/>
        <end position="56"/>
    </location>
</feature>
<protein>
    <submittedName>
        <fullName evidence="9">MIP/aquaporin family protein</fullName>
    </submittedName>
</protein>
<comment type="similarity">
    <text evidence="2 7">Belongs to the MIP/aquaporin (TC 1.A.8) family.</text>
</comment>
<evidence type="ECO:0000256" key="4">
    <source>
        <dbReference type="ARBA" id="ARBA00022692"/>
    </source>
</evidence>
<feature type="transmembrane region" description="Helical" evidence="8">
    <location>
        <begin position="138"/>
        <end position="160"/>
    </location>
</feature>
<dbReference type="PANTHER" id="PTHR43829">
    <property type="entry name" value="AQUAPORIN OR AQUAGLYCEROPORIN RELATED"/>
    <property type="match status" value="1"/>
</dbReference>
<reference evidence="10" key="1">
    <citation type="journal article" date="2019" name="Int. J. Syst. Evol. Microbiol.">
        <title>The Global Catalogue of Microorganisms (GCM) 10K type strain sequencing project: providing services to taxonomists for standard genome sequencing and annotation.</title>
        <authorList>
            <consortium name="The Broad Institute Genomics Platform"/>
            <consortium name="The Broad Institute Genome Sequencing Center for Infectious Disease"/>
            <person name="Wu L."/>
            <person name="Ma J."/>
        </authorList>
    </citation>
    <scope>NUCLEOTIDE SEQUENCE [LARGE SCALE GENOMIC DNA]</scope>
    <source>
        <strain evidence="10">CGMCC 4.7106</strain>
    </source>
</reference>
<proteinExistence type="inferred from homology"/>
<evidence type="ECO:0000313" key="9">
    <source>
        <dbReference type="EMBL" id="MFD2258072.1"/>
    </source>
</evidence>
<dbReference type="EMBL" id="JBHUIT010000034">
    <property type="protein sequence ID" value="MFD2258072.1"/>
    <property type="molecule type" value="Genomic_DNA"/>
</dbReference>
<dbReference type="PANTHER" id="PTHR43829:SF9">
    <property type="entry name" value="AQUAPORIN-9"/>
    <property type="match status" value="1"/>
</dbReference>
<dbReference type="InterPro" id="IPR023271">
    <property type="entry name" value="Aquaporin-like"/>
</dbReference>
<evidence type="ECO:0000313" key="10">
    <source>
        <dbReference type="Proteomes" id="UP001597375"/>
    </source>
</evidence>
<organism evidence="9 10">
    <name type="scientific">Luteolibacter algae</name>
    <dbReference type="NCBI Taxonomy" id="454151"/>
    <lineage>
        <taxon>Bacteria</taxon>
        <taxon>Pseudomonadati</taxon>
        <taxon>Verrucomicrobiota</taxon>
        <taxon>Verrucomicrobiia</taxon>
        <taxon>Verrucomicrobiales</taxon>
        <taxon>Verrucomicrobiaceae</taxon>
        <taxon>Luteolibacter</taxon>
    </lineage>
</organism>
<evidence type="ECO:0000256" key="3">
    <source>
        <dbReference type="ARBA" id="ARBA00022448"/>
    </source>
</evidence>
<feature type="transmembrane region" description="Helical" evidence="8">
    <location>
        <begin position="180"/>
        <end position="205"/>
    </location>
</feature>
<gene>
    <name evidence="9" type="ORF">ACFSSA_15430</name>
</gene>
<sequence length="257" mass="26447">MNPYLAEFIGTAILILLGNGVVANVVLKQSKGQNGDWMVITTGWGLGVAMAVYSVGRISGAHLNPAVTVALASIGDFSWSQVPGYILAQIAGGATGATLVWLTYLAHWAETDDKAGKLACFSTAPTIRKTGPALITEIIGTAMLVFGVLAIGKIGAGIPAAELEALGNVPPLLQALVATWWSPLLVGLLVVSIGLSLGGPTGYAINPARDLGPRIAHQLLPIAGKGGSDWRYAWVPIIAPLIGGVAGAFLYRALFSA</sequence>
<comment type="subcellular location">
    <subcellularLocation>
        <location evidence="1">Membrane</location>
        <topology evidence="1">Multi-pass membrane protein</topology>
    </subcellularLocation>
</comment>
<evidence type="ECO:0000256" key="5">
    <source>
        <dbReference type="ARBA" id="ARBA00022989"/>
    </source>
</evidence>
<dbReference type="PRINTS" id="PR00783">
    <property type="entry name" value="MINTRINSICP"/>
</dbReference>
<keyword evidence="10" id="KW-1185">Reference proteome</keyword>
<dbReference type="SUPFAM" id="SSF81338">
    <property type="entry name" value="Aquaporin-like"/>
    <property type="match status" value="1"/>
</dbReference>
<comment type="caution">
    <text evidence="9">The sequence shown here is derived from an EMBL/GenBank/DDBJ whole genome shotgun (WGS) entry which is preliminary data.</text>
</comment>
<dbReference type="PROSITE" id="PS00221">
    <property type="entry name" value="MIP"/>
    <property type="match status" value="1"/>
</dbReference>
<dbReference type="InterPro" id="IPR050363">
    <property type="entry name" value="MIP/Aquaporin"/>
</dbReference>
<feature type="transmembrane region" description="Helical" evidence="8">
    <location>
        <begin position="86"/>
        <end position="107"/>
    </location>
</feature>
<evidence type="ECO:0000256" key="1">
    <source>
        <dbReference type="ARBA" id="ARBA00004141"/>
    </source>
</evidence>
<evidence type="ECO:0000256" key="8">
    <source>
        <dbReference type="SAM" id="Phobius"/>
    </source>
</evidence>
<dbReference type="RefSeq" id="WP_386821515.1">
    <property type="nucleotide sequence ID" value="NZ_JBHUIT010000034.1"/>
</dbReference>
<evidence type="ECO:0000256" key="6">
    <source>
        <dbReference type="ARBA" id="ARBA00023136"/>
    </source>
</evidence>